<feature type="compositionally biased region" description="Basic and acidic residues" evidence="23">
    <location>
        <begin position="64"/>
        <end position="79"/>
    </location>
</feature>
<evidence type="ECO:0000256" key="6">
    <source>
        <dbReference type="ARBA" id="ARBA00012557"/>
    </source>
</evidence>
<keyword evidence="12" id="KW-0735">Signal-anchor</keyword>
<keyword evidence="15" id="KW-1015">Disulfide bond</keyword>
<dbReference type="Gene3D" id="3.90.550.50">
    <property type="match status" value="1"/>
</dbReference>
<feature type="region of interest" description="Disordered" evidence="23">
    <location>
        <begin position="64"/>
        <end position="92"/>
    </location>
</feature>
<evidence type="ECO:0000256" key="2">
    <source>
        <dbReference type="ARBA" id="ARBA00004606"/>
    </source>
</evidence>
<evidence type="ECO:0000256" key="20">
    <source>
        <dbReference type="ARBA" id="ARBA00042009"/>
    </source>
</evidence>
<reference evidence="26" key="1">
    <citation type="submission" date="2020-11" db="EMBL/GenBank/DDBJ databases">
        <authorList>
            <person name="Tran Van P."/>
        </authorList>
    </citation>
    <scope>NUCLEOTIDE SEQUENCE</scope>
</reference>
<dbReference type="GO" id="GO:0000166">
    <property type="term" value="F:nucleotide binding"/>
    <property type="evidence" value="ECO:0007669"/>
    <property type="project" value="UniProtKB-KW"/>
</dbReference>
<dbReference type="PANTHER" id="PTHR23033:SF14">
    <property type="entry name" value="GLYCOPROTEIN-N-ACETYLGALACTOSAMINE 3-BETA-GALACTOSYLTRANSFERASE 1-RELATED"/>
    <property type="match status" value="1"/>
</dbReference>
<keyword evidence="10" id="KW-0479">Metal-binding</keyword>
<evidence type="ECO:0000256" key="21">
    <source>
        <dbReference type="ARBA" id="ARBA00043065"/>
    </source>
</evidence>
<keyword evidence="14 24" id="KW-0472">Membrane</keyword>
<evidence type="ECO:0000256" key="1">
    <source>
        <dbReference type="ARBA" id="ARBA00001936"/>
    </source>
</evidence>
<name>A0A7R9PXR0_9ACAR</name>
<feature type="transmembrane region" description="Helical" evidence="24">
    <location>
        <begin position="21"/>
        <end position="41"/>
    </location>
</feature>
<evidence type="ECO:0000256" key="5">
    <source>
        <dbReference type="ARBA" id="ARBA00011748"/>
    </source>
</evidence>
<evidence type="ECO:0000256" key="23">
    <source>
        <dbReference type="SAM" id="MobiDB-lite"/>
    </source>
</evidence>
<dbReference type="FunFam" id="3.90.550.50:FF:000017">
    <property type="entry name" value="Glycoprotein-N-acetylgalactosamine 3-beta-galactosyltransferase 1"/>
    <property type="match status" value="1"/>
</dbReference>
<comment type="function">
    <text evidence="22">Glycosyltransferase that generates the core 1 O-glycan Gal-beta1-3GalNAc-alpha1-Ser/Thr (T antigen), which is a precursor for many extended O-glycans in glycoproteins.</text>
</comment>
<dbReference type="UniPathway" id="UPA00378"/>
<evidence type="ECO:0000256" key="13">
    <source>
        <dbReference type="ARBA" id="ARBA00022989"/>
    </source>
</evidence>
<dbReference type="InterPro" id="IPR026050">
    <property type="entry name" value="C1GALT1/C1GALT1_chp1"/>
</dbReference>
<keyword evidence="7" id="KW-0328">Glycosyltransferase</keyword>
<comment type="similarity">
    <text evidence="4">Belongs to the glycosyltransferase 31 family. Beta3-Gal-T subfamily.</text>
</comment>
<evidence type="ECO:0000256" key="18">
    <source>
        <dbReference type="ARBA" id="ARBA00040898"/>
    </source>
</evidence>
<dbReference type="GO" id="GO:0016263">
    <property type="term" value="F:glycoprotein-N-acetylgalactosamine 3-beta-galactosyltransferase activity"/>
    <property type="evidence" value="ECO:0007669"/>
    <property type="project" value="UniProtKB-EC"/>
</dbReference>
<dbReference type="OrthoDB" id="414175at2759"/>
<evidence type="ECO:0000256" key="14">
    <source>
        <dbReference type="ARBA" id="ARBA00023136"/>
    </source>
</evidence>
<feature type="domain" description="Fringe-like glycosyltransferase" evidence="25">
    <location>
        <begin position="115"/>
        <end position="286"/>
    </location>
</feature>
<evidence type="ECO:0000256" key="17">
    <source>
        <dbReference type="ARBA" id="ARBA00023211"/>
    </source>
</evidence>
<proteinExistence type="inferred from homology"/>
<comment type="subunit">
    <text evidence="5">Homodimer; disulfide-linked.</text>
</comment>
<evidence type="ECO:0000256" key="8">
    <source>
        <dbReference type="ARBA" id="ARBA00022679"/>
    </source>
</evidence>
<keyword evidence="8" id="KW-0808">Transferase</keyword>
<keyword evidence="11" id="KW-0547">Nucleotide-binding</keyword>
<comment type="cofactor">
    <cofactor evidence="1">
        <name>Mn(2+)</name>
        <dbReference type="ChEBI" id="CHEBI:29035"/>
    </cofactor>
</comment>
<evidence type="ECO:0000259" key="25">
    <source>
        <dbReference type="Pfam" id="PF02434"/>
    </source>
</evidence>
<dbReference type="PANTHER" id="PTHR23033">
    <property type="entry name" value="BETA1,3-GALACTOSYLTRANSFERASE"/>
    <property type="match status" value="1"/>
</dbReference>
<evidence type="ECO:0000256" key="19">
    <source>
        <dbReference type="ARBA" id="ARBA00041226"/>
    </source>
</evidence>
<dbReference type="GO" id="GO:0030145">
    <property type="term" value="F:manganese ion binding"/>
    <property type="evidence" value="ECO:0007669"/>
    <property type="project" value="UniProtKB-ARBA"/>
</dbReference>
<keyword evidence="13 24" id="KW-1133">Transmembrane helix</keyword>
<gene>
    <name evidence="26" type="ORF">OSB1V03_LOCUS4301</name>
</gene>
<dbReference type="Pfam" id="PF02434">
    <property type="entry name" value="Fringe"/>
    <property type="match status" value="1"/>
</dbReference>
<keyword evidence="9 24" id="KW-0812">Transmembrane</keyword>
<comment type="subcellular location">
    <subcellularLocation>
        <location evidence="2">Membrane</location>
        <topology evidence="2">Single-pass type II membrane protein</topology>
    </subcellularLocation>
</comment>
<dbReference type="EMBL" id="OC856503">
    <property type="protein sequence ID" value="CAD7623851.1"/>
    <property type="molecule type" value="Genomic_DNA"/>
</dbReference>
<evidence type="ECO:0000256" key="11">
    <source>
        <dbReference type="ARBA" id="ARBA00022741"/>
    </source>
</evidence>
<sequence>MIGVKYRQLVSSVKTSGSSRSFVLTLAMGMTFGFSFAYLLLSVVHYQRVGLNANTFFMPSSLHDDHQHSDADPHDHHSLDSVVGPSDPVSLHSHDEQFHKDDDLVAKELAKKVRILCWIMTNPDNHETKAKHVKATWGQRCNTLLFMSSTADPSLPTVKLDVKEGRDQLWAKTRGAFNYSYHHYLQENDWFLKADDDTYVVVENLRYFLSSQNATDPVFFGCKFKPYVKQGYMSGGAGYVLSREALKLFVEKGLSEGHPKRCKEGKEGGAEDVDMGQCLETLGVRAGDSRDSLGRGRFFPFVPEHHVIPGHVDKSFWYWQYIYYPSQEGMGCCSDTAISFHYVNPNMMYVLEYLLYHLRPYGINTKITIDSSAANTDSDGQHITTSVNNRVKRSLKSLTKTQRSHLFRDSIIGDDLLD</sequence>
<dbReference type="InterPro" id="IPR003378">
    <property type="entry name" value="Fringe-like_glycosylTrfase"/>
</dbReference>
<dbReference type="Proteomes" id="UP000759131">
    <property type="component" value="Unassembled WGS sequence"/>
</dbReference>
<evidence type="ECO:0000256" key="15">
    <source>
        <dbReference type="ARBA" id="ARBA00023157"/>
    </source>
</evidence>
<dbReference type="EC" id="2.4.1.122" evidence="6"/>
<accession>A0A7R9PXR0</accession>
<evidence type="ECO:0000256" key="4">
    <source>
        <dbReference type="ARBA" id="ARBA00006462"/>
    </source>
</evidence>
<comment type="pathway">
    <text evidence="3">Protein modification; protein glycosylation.</text>
</comment>
<keyword evidence="16" id="KW-0325">Glycoprotein</keyword>
<evidence type="ECO:0000256" key="16">
    <source>
        <dbReference type="ARBA" id="ARBA00023180"/>
    </source>
</evidence>
<evidence type="ECO:0000256" key="12">
    <source>
        <dbReference type="ARBA" id="ARBA00022968"/>
    </source>
</evidence>
<evidence type="ECO:0000256" key="9">
    <source>
        <dbReference type="ARBA" id="ARBA00022692"/>
    </source>
</evidence>
<dbReference type="AlphaFoldDB" id="A0A7R9PXR0"/>
<evidence type="ECO:0000256" key="3">
    <source>
        <dbReference type="ARBA" id="ARBA00004922"/>
    </source>
</evidence>
<keyword evidence="27" id="KW-1185">Reference proteome</keyword>
<keyword evidence="17" id="KW-0464">Manganese</keyword>
<dbReference type="EMBL" id="CAJPIZ010001928">
    <property type="protein sequence ID" value="CAG2104281.1"/>
    <property type="molecule type" value="Genomic_DNA"/>
</dbReference>
<evidence type="ECO:0000256" key="10">
    <source>
        <dbReference type="ARBA" id="ARBA00022723"/>
    </source>
</evidence>
<dbReference type="GO" id="GO:0016020">
    <property type="term" value="C:membrane"/>
    <property type="evidence" value="ECO:0007669"/>
    <property type="project" value="UniProtKB-SubCell"/>
</dbReference>
<evidence type="ECO:0000313" key="26">
    <source>
        <dbReference type="EMBL" id="CAD7623851.1"/>
    </source>
</evidence>
<evidence type="ECO:0000256" key="24">
    <source>
        <dbReference type="SAM" id="Phobius"/>
    </source>
</evidence>
<evidence type="ECO:0000256" key="7">
    <source>
        <dbReference type="ARBA" id="ARBA00022676"/>
    </source>
</evidence>
<protein>
    <recommendedName>
        <fullName evidence="18">Glycoprotein-N-acetylgalactosamine 3-beta-galactosyltransferase 1</fullName>
        <ecNumber evidence="6">2.4.1.122</ecNumber>
    </recommendedName>
    <alternativeName>
        <fullName evidence="20">Core 1 O-glycan T-synthase</fullName>
    </alternativeName>
    <alternativeName>
        <fullName evidence="21">Core 1 UDP-galactose:N-acetylgalactosamine-alpha-R beta 1,3-galactosyltransferase 1</fullName>
    </alternativeName>
    <alternativeName>
        <fullName evidence="19">Core 1 beta1,3-galactosyltransferase 1</fullName>
    </alternativeName>
</protein>
<organism evidence="26">
    <name type="scientific">Medioppia subpectinata</name>
    <dbReference type="NCBI Taxonomy" id="1979941"/>
    <lineage>
        <taxon>Eukaryota</taxon>
        <taxon>Metazoa</taxon>
        <taxon>Ecdysozoa</taxon>
        <taxon>Arthropoda</taxon>
        <taxon>Chelicerata</taxon>
        <taxon>Arachnida</taxon>
        <taxon>Acari</taxon>
        <taxon>Acariformes</taxon>
        <taxon>Sarcoptiformes</taxon>
        <taxon>Oribatida</taxon>
        <taxon>Brachypylina</taxon>
        <taxon>Oppioidea</taxon>
        <taxon>Oppiidae</taxon>
        <taxon>Medioppia</taxon>
    </lineage>
</organism>
<evidence type="ECO:0000256" key="22">
    <source>
        <dbReference type="ARBA" id="ARBA00059245"/>
    </source>
</evidence>
<evidence type="ECO:0000313" key="27">
    <source>
        <dbReference type="Proteomes" id="UP000759131"/>
    </source>
</evidence>